<dbReference type="STRING" id="287986.DV20_41035"/>
<dbReference type="EMBL" id="JMQI01000081">
    <property type="protein sequence ID" value="KDN16401.1"/>
    <property type="molecule type" value="Genomic_DNA"/>
</dbReference>
<evidence type="ECO:0000313" key="2">
    <source>
        <dbReference type="EMBL" id="KDN16401.1"/>
    </source>
</evidence>
<protein>
    <recommendedName>
        <fullName evidence="1">SEFIR domain-containing protein</fullName>
    </recommendedName>
</protein>
<dbReference type="SUPFAM" id="SSF81901">
    <property type="entry name" value="HCP-like"/>
    <property type="match status" value="1"/>
</dbReference>
<dbReference type="eggNOG" id="COG0457">
    <property type="taxonomic scope" value="Bacteria"/>
</dbReference>
<organism evidence="2 3">
    <name type="scientific">Amycolatopsis rifamycinica</name>
    <dbReference type="NCBI Taxonomy" id="287986"/>
    <lineage>
        <taxon>Bacteria</taxon>
        <taxon>Bacillati</taxon>
        <taxon>Actinomycetota</taxon>
        <taxon>Actinomycetes</taxon>
        <taxon>Pseudonocardiales</taxon>
        <taxon>Pseudonocardiaceae</taxon>
        <taxon>Amycolatopsis</taxon>
    </lineage>
</organism>
<gene>
    <name evidence="2" type="ORF">DV20_41035</name>
</gene>
<dbReference type="SUPFAM" id="SSF52200">
    <property type="entry name" value="Toll/Interleukin receptor TIR domain"/>
    <property type="match status" value="1"/>
</dbReference>
<dbReference type="PROSITE" id="PS51534">
    <property type="entry name" value="SEFIR"/>
    <property type="match status" value="1"/>
</dbReference>
<evidence type="ECO:0000313" key="3">
    <source>
        <dbReference type="Proteomes" id="UP000027345"/>
    </source>
</evidence>
<dbReference type="OrthoDB" id="3964962at2"/>
<sequence>MELENRLAGLLTAAGGTTVVSVDVSLVAALAEALVVDPAELSATVRALVEEYAGPAAGFGIHGVDWRVDLPPATARAVVSDALATTFLRWFGFEGHSFADLSGGGNRLFSVDRVEVGTVVTRLHCTASNAEPGGEQTKMIERLERAGLHPSRGGEITLRPPWSARTIQLVCRAPVSPDRVKVFVSYAHDDEAHKVAVRALAELLVHNGIDVDLDSWAGPARKDWGSWATGCIENADFVLIVASPRYRHVGDGVVATSDNRGVQSEAALLRDRLHRDRAVWTAKLLPVVLPDRSIDEVPLFLQPYCADHYLVSALTQAGIEELLRTITAQPGHVRPPLGEVPVLPPYPTVAGEATVQPLPGVVWPRLPLVPVEDLDPFELDVHRAISMDVGDDALPALPRYVTRPHDRKLLENVRQAIAGTSGIAILVGSSSTGKTRACFEAAKQLPTGWSVWHPISPTPPQALLDGLAEVPPRTVVWLDELQQYLLTAEPSLGEEVAARLRALLRDRCNAPVLVLGTIWPERMRTITSVDPAAELGSHTQAGQLVKDIQIAVPSSFDQAELAALGEAAQIDPRLRQALHTQSREITQYLAGAPAMVERYQVAPAAAHAVIDVATDVRRLGYAGDVPWSFLELAAPGYLSDTEWQATSEDWLQEALGFALAPCRGAAGLLVLRRPKPGHNPAGEPGYRLADYIAHWAGDRRSFDVPPAAFWDGACAHLAADALMVLAGAAAARGRTRHATLLYERAGELGSFTAYTHAGRLYRDSGNARLAEISFRRGADAGDAAAQIEVARCCDVRGDATETERWLALAAERGDYVALEMLAQHAESAGDNARAEHFLREAAAAAGSYRGRPLRQLARLRAEAGDAVEARELRASAAKGVKTFVRRPLHDIQQLSGGAAELERSLRQTIADAEAAGSRPSSHDLELLSEVCEANGEYDEAERLADQAAHAGYPAVYRSLVAARGNRGEVRQAEALAVRAANAGDAESLWMIAEACPDDRRWQQIRHYGLEPDGTPSTAWW</sequence>
<comment type="caution">
    <text evidence="2">The sequence shown here is derived from an EMBL/GenBank/DDBJ whole genome shotgun (WGS) entry which is preliminary data.</text>
</comment>
<feature type="domain" description="SEFIR" evidence="1">
    <location>
        <begin position="179"/>
        <end position="318"/>
    </location>
</feature>
<keyword evidence="3" id="KW-1185">Reference proteome</keyword>
<dbReference type="Gene3D" id="3.40.50.10140">
    <property type="entry name" value="Toll/interleukin-1 receptor homology (TIR) domain"/>
    <property type="match status" value="1"/>
</dbReference>
<proteinExistence type="predicted"/>
<dbReference type="Pfam" id="PF08357">
    <property type="entry name" value="SEFIR"/>
    <property type="match status" value="1"/>
</dbReference>
<dbReference type="InterPro" id="IPR013568">
    <property type="entry name" value="SEFIR_dom"/>
</dbReference>
<name>A0A066TMP1_9PSEU</name>
<dbReference type="AlphaFoldDB" id="A0A066TMP1"/>
<dbReference type="eggNOG" id="COG5635">
    <property type="taxonomic scope" value="Bacteria"/>
</dbReference>
<accession>A0A066TMP1</accession>
<dbReference type="InterPro" id="IPR035897">
    <property type="entry name" value="Toll_tir_struct_dom_sf"/>
</dbReference>
<dbReference type="Proteomes" id="UP000027345">
    <property type="component" value="Unassembled WGS sequence"/>
</dbReference>
<dbReference type="Gene3D" id="1.25.40.10">
    <property type="entry name" value="Tetratricopeptide repeat domain"/>
    <property type="match status" value="1"/>
</dbReference>
<dbReference type="InterPro" id="IPR011990">
    <property type="entry name" value="TPR-like_helical_dom_sf"/>
</dbReference>
<reference evidence="2 3" key="1">
    <citation type="submission" date="2014-05" db="EMBL/GenBank/DDBJ databases">
        <title>Draft genome sequence of Amycolatopsis rifamycinica DSM 46095.</title>
        <authorList>
            <person name="Lal R."/>
            <person name="Saxena A."/>
            <person name="Kumari R."/>
            <person name="Mukherjee U."/>
            <person name="Singh P."/>
            <person name="Sangwan N."/>
            <person name="Mahato N.K."/>
        </authorList>
    </citation>
    <scope>NUCLEOTIDE SEQUENCE [LARGE SCALE GENOMIC DNA]</scope>
    <source>
        <strain evidence="2 3">DSM 46095</strain>
    </source>
</reference>
<dbReference type="RefSeq" id="WP_160169779.1">
    <property type="nucleotide sequence ID" value="NZ_JMQI01000081.1"/>
</dbReference>
<evidence type="ECO:0000259" key="1">
    <source>
        <dbReference type="PROSITE" id="PS51534"/>
    </source>
</evidence>